<dbReference type="OrthoDB" id="7489964at2759"/>
<dbReference type="AlphaFoldDB" id="A0A8S3WPA0"/>
<evidence type="ECO:0000313" key="8">
    <source>
        <dbReference type="Proteomes" id="UP000691718"/>
    </source>
</evidence>
<keyword evidence="8" id="KW-1185">Reference proteome</keyword>
<evidence type="ECO:0000256" key="5">
    <source>
        <dbReference type="ARBA" id="ARBA00025466"/>
    </source>
</evidence>
<evidence type="ECO:0000256" key="3">
    <source>
        <dbReference type="ARBA" id="ARBA00023015"/>
    </source>
</evidence>
<sequence>MSKIIMSKATNASKNKMKDKEWVRIAEQFNATATSFRRTPQQLRLKWENLKLSARKRCTKIKMNSIKTGSGVGEYITPDEILERVTSLLGNTASGLVVPYGGDKKPEHFVVICDDGGILLNGDGVERGIRW</sequence>
<organism evidence="7 8">
    <name type="scientific">Parnassius apollo</name>
    <name type="common">Apollo butterfly</name>
    <name type="synonym">Papilio apollo</name>
    <dbReference type="NCBI Taxonomy" id="110799"/>
    <lineage>
        <taxon>Eukaryota</taxon>
        <taxon>Metazoa</taxon>
        <taxon>Ecdysozoa</taxon>
        <taxon>Arthropoda</taxon>
        <taxon>Hexapoda</taxon>
        <taxon>Insecta</taxon>
        <taxon>Pterygota</taxon>
        <taxon>Neoptera</taxon>
        <taxon>Endopterygota</taxon>
        <taxon>Lepidoptera</taxon>
        <taxon>Glossata</taxon>
        <taxon>Ditrysia</taxon>
        <taxon>Papilionoidea</taxon>
        <taxon>Papilionidae</taxon>
        <taxon>Parnassiinae</taxon>
        <taxon>Parnassini</taxon>
        <taxon>Parnassius</taxon>
        <taxon>Parnassius</taxon>
    </lineage>
</organism>
<dbReference type="Proteomes" id="UP000691718">
    <property type="component" value="Unassembled WGS sequence"/>
</dbReference>
<gene>
    <name evidence="7" type="ORF">PAPOLLO_LOCUS8625</name>
</gene>
<protein>
    <recommendedName>
        <fullName evidence="2">Regulatory protein zeste</fullName>
    </recommendedName>
</protein>
<comment type="caution">
    <text evidence="7">The sequence shown here is derived from an EMBL/GenBank/DDBJ whole genome shotgun (WGS) entry which is preliminary data.</text>
</comment>
<evidence type="ECO:0000256" key="1">
    <source>
        <dbReference type="ARBA" id="ARBA00011764"/>
    </source>
</evidence>
<evidence type="ECO:0000256" key="4">
    <source>
        <dbReference type="ARBA" id="ARBA00023163"/>
    </source>
</evidence>
<evidence type="ECO:0000259" key="6">
    <source>
        <dbReference type="Pfam" id="PF13873"/>
    </source>
</evidence>
<dbReference type="Pfam" id="PF13873">
    <property type="entry name" value="Myb_DNA-bind_5"/>
    <property type="match status" value="1"/>
</dbReference>
<accession>A0A8S3WPA0</accession>
<comment type="function">
    <text evidence="5">Involved in transvection phenomena (= synapsis-dependent gene expression), where the synaptic pairing of chromosomes carrying genes with which zeste interacts influences the expression of these genes. Zeste binds to DNA and stimulates transcription from a nearby promoter.</text>
</comment>
<name>A0A8S3WPA0_PARAO</name>
<feature type="domain" description="Myb/SANT-like DNA-binding" evidence="6">
    <location>
        <begin position="3"/>
        <end position="59"/>
    </location>
</feature>
<keyword evidence="4" id="KW-0804">Transcription</keyword>
<proteinExistence type="predicted"/>
<evidence type="ECO:0000313" key="7">
    <source>
        <dbReference type="EMBL" id="CAG4972608.1"/>
    </source>
</evidence>
<comment type="subunit">
    <text evidence="1">Self-associates forming complexes of several hundred monomers.</text>
</comment>
<keyword evidence="3" id="KW-0805">Transcription regulation</keyword>
<dbReference type="InterPro" id="IPR028002">
    <property type="entry name" value="Myb_DNA-bind_5"/>
</dbReference>
<reference evidence="7" key="1">
    <citation type="submission" date="2021-04" db="EMBL/GenBank/DDBJ databases">
        <authorList>
            <person name="Tunstrom K."/>
        </authorList>
    </citation>
    <scope>NUCLEOTIDE SEQUENCE</scope>
</reference>
<dbReference type="EMBL" id="CAJQZP010000616">
    <property type="protein sequence ID" value="CAG4972608.1"/>
    <property type="molecule type" value="Genomic_DNA"/>
</dbReference>
<evidence type="ECO:0000256" key="2">
    <source>
        <dbReference type="ARBA" id="ARBA00016807"/>
    </source>
</evidence>